<dbReference type="EMBL" id="RSED01000010">
    <property type="protein sequence ID" value="RRS03642.1"/>
    <property type="molecule type" value="Genomic_DNA"/>
</dbReference>
<comment type="caution">
    <text evidence="1">The sequence shown here is derived from an EMBL/GenBank/DDBJ whole genome shotgun (WGS) entry which is preliminary data.</text>
</comment>
<evidence type="ECO:0000313" key="2">
    <source>
        <dbReference type="Proteomes" id="UP000269265"/>
    </source>
</evidence>
<organism evidence="1 2">
    <name type="scientific">Aquabacterium soli</name>
    <dbReference type="NCBI Taxonomy" id="2493092"/>
    <lineage>
        <taxon>Bacteria</taxon>
        <taxon>Pseudomonadati</taxon>
        <taxon>Pseudomonadota</taxon>
        <taxon>Betaproteobacteria</taxon>
        <taxon>Burkholderiales</taxon>
        <taxon>Aquabacterium</taxon>
    </lineage>
</organism>
<evidence type="ECO:0000313" key="1">
    <source>
        <dbReference type="EMBL" id="RRS03642.1"/>
    </source>
</evidence>
<reference evidence="1 2" key="1">
    <citation type="submission" date="2018-12" db="EMBL/GenBank/DDBJ databases">
        <title>The whole draft genome of Aquabacterium sp. SJQ9.</title>
        <authorList>
            <person name="Sun L."/>
            <person name="Gao X."/>
            <person name="Chen W."/>
            <person name="Huang K."/>
        </authorList>
    </citation>
    <scope>NUCLEOTIDE SEQUENCE [LARGE SCALE GENOMIC DNA]</scope>
    <source>
        <strain evidence="1 2">SJQ9</strain>
    </source>
</reference>
<accession>A0A426V9V4</accession>
<proteinExistence type="predicted"/>
<gene>
    <name evidence="1" type="ORF">EIP75_13680</name>
</gene>
<name>A0A426V9V4_9BURK</name>
<sequence>MLDGVATRLEERAAMNFGLVAALMDVSGAGDTLPDSSYEALGVGRGDIAALIDGDTMGLSASGRMALIGSGSFFDTQMPTTASLGKASNSSMLGAFGESITDAGNKIAFVHAPLGTAVAGLGALLQIAGQIPEVKQKLQSLEDTIAKRLSEYASAKGSDALIKKIPHMDDVSMRNMLAEVIEVGFKVANKSMDIVTKMFKDSGNKIVRAAGIARREKPMRRMPFSTAISTHRTQQLKSRHGIA</sequence>
<dbReference type="RefSeq" id="WP_125243848.1">
    <property type="nucleotide sequence ID" value="NZ_RSED01000010.1"/>
</dbReference>
<protein>
    <submittedName>
        <fullName evidence="1">Uncharacterized protein</fullName>
    </submittedName>
</protein>
<keyword evidence="2" id="KW-1185">Reference proteome</keyword>
<dbReference type="AlphaFoldDB" id="A0A426V9V4"/>
<dbReference type="Proteomes" id="UP000269265">
    <property type="component" value="Unassembled WGS sequence"/>
</dbReference>